<dbReference type="EMBL" id="SEOQ01000290">
    <property type="protein sequence ID" value="TFY65972.1"/>
    <property type="molecule type" value="Genomic_DNA"/>
</dbReference>
<dbReference type="Proteomes" id="UP000298327">
    <property type="component" value="Unassembled WGS sequence"/>
</dbReference>
<feature type="compositionally biased region" description="Low complexity" evidence="1">
    <location>
        <begin position="84"/>
        <end position="94"/>
    </location>
</feature>
<feature type="compositionally biased region" description="Polar residues" evidence="1">
    <location>
        <begin position="44"/>
        <end position="67"/>
    </location>
</feature>
<protein>
    <submittedName>
        <fullName evidence="2">Uncharacterized protein</fullName>
    </submittedName>
</protein>
<dbReference type="AlphaFoldDB" id="A0A4Y9YUT2"/>
<feature type="region of interest" description="Disordered" evidence="1">
    <location>
        <begin position="1"/>
        <end position="122"/>
    </location>
</feature>
<evidence type="ECO:0000313" key="3">
    <source>
        <dbReference type="Proteomes" id="UP000298327"/>
    </source>
</evidence>
<gene>
    <name evidence="2" type="ORF">EVG20_g5122</name>
</gene>
<evidence type="ECO:0000313" key="2">
    <source>
        <dbReference type="EMBL" id="TFY65972.1"/>
    </source>
</evidence>
<feature type="compositionally biased region" description="Basic and acidic residues" evidence="1">
    <location>
        <begin position="112"/>
        <end position="122"/>
    </location>
</feature>
<accession>A0A4Y9YUT2</accession>
<comment type="caution">
    <text evidence="2">The sequence shown here is derived from an EMBL/GenBank/DDBJ whole genome shotgun (WGS) entry which is preliminary data.</text>
</comment>
<keyword evidence="3" id="KW-1185">Reference proteome</keyword>
<feature type="compositionally biased region" description="Pro residues" evidence="1">
    <location>
        <begin position="29"/>
        <end position="41"/>
    </location>
</feature>
<sequence length="137" mass="15191">MNGRPDMIRQQGIPHLSQNVLGMNQPFLPQQPSPAQPPQGQPPNMNLVQNSNNINPGMSFMQPGQPSNAAPNHHAAHLSQMHLQQANQQRRQQATAPAVSECPRYQPAAADSTHRAPSERHRSGCRFYWEHDAARPA</sequence>
<evidence type="ECO:0000256" key="1">
    <source>
        <dbReference type="SAM" id="MobiDB-lite"/>
    </source>
</evidence>
<organism evidence="2 3">
    <name type="scientific">Dentipellis fragilis</name>
    <dbReference type="NCBI Taxonomy" id="205917"/>
    <lineage>
        <taxon>Eukaryota</taxon>
        <taxon>Fungi</taxon>
        <taxon>Dikarya</taxon>
        <taxon>Basidiomycota</taxon>
        <taxon>Agaricomycotina</taxon>
        <taxon>Agaricomycetes</taxon>
        <taxon>Russulales</taxon>
        <taxon>Hericiaceae</taxon>
        <taxon>Dentipellis</taxon>
    </lineage>
</organism>
<reference evidence="2 3" key="1">
    <citation type="submission" date="2019-02" db="EMBL/GenBank/DDBJ databases">
        <title>Genome sequencing of the rare red list fungi Dentipellis fragilis.</title>
        <authorList>
            <person name="Buettner E."/>
            <person name="Kellner H."/>
        </authorList>
    </citation>
    <scope>NUCLEOTIDE SEQUENCE [LARGE SCALE GENOMIC DNA]</scope>
    <source>
        <strain evidence="2 3">DSM 105465</strain>
    </source>
</reference>
<name>A0A4Y9YUT2_9AGAM</name>
<proteinExistence type="predicted"/>